<sequence length="990" mass="106484">MRKFKTRMNTKAKKALAVAVVLTTAGALVSWPSPKAGAMQVAAPGAGQALAIATVNAAAQFGDSVWRTHENGIHESYFWGLTAFWPTVTDKKSGMVFHLGYGNSTPVEYNDTLYMAVPANNEGASDDPSAPGYLLSISLNPSTFGQVNWYRPVTGVSNSAPVIDKATGNVYLAAGDNLYGFQPDGSPIGLNGSSAPGFGGSSGSSTDQHNMYVSDPIDQNQVVGYPLYASAQNTGMSEDTIWVGSQNGYLYAFDASSLSLLYKIDIGSRIDGTPVLAYSVSGIPYIIIGTAYQAANKGGTGTLYVIDPTTGKIVSKFQTPSGAPVNGSVIQTAQGYIAWNDYDTDIYYGQLNDNGTISLLKSYWHVGGAGAYSALEAGYAGPSGTYILPVENKAEAAWVDFNNGTSGDIGLLGNAVGAPEISTSHIYVPDATGWVDVFDNSPSGLAGQTNQVANDFDLFNALQHGGQKLVNGAGAAVLTSDFEGMASNPYIGQSVPTFFQPTSGGLAIWQNDGGIYKTSPDYTSADPKDFSQPITLTYVGGDLPTILTNAPNNFDDTLTVQASANGGKNWTTLGTVETFSSGVLNKTITLPTDMLNKAIGITGWNANGPNTVIIKITATPGDLFGYEFESQDEKDIPSSYGQVTVKFPSSVATGYGSWICTNKHGCWDWEGGAIHLWVLQTMEAKTPLWGGKLGDALHGGAFTVYPMNKPSKYNTSRYVTVWAQIAPNWSYIGREFDAHLEAYVEIVKNVPYAYTYISGWTNATTTCVAQNAAGQCTATQSTPPQPIYSTIILHMNVPTVYHEVSPDVRLYWDGGKTNDDTQHLRFAWNIPVPDQGGPWVPCDQAYAGRWRMNPYSLTEWTTGYIDGNTWQQSPVCHADDPLESDWPKGKYPLGVPYPGAQMQWAPYDDLHNNGYQYEPSAGTEYAAWPPNWRVGADEYMPMIIVRAIGDWGDWTDPEITVWTPTVPNGWDQMYVVPGPTKIKVTPNNSK</sequence>
<accession>C8WYK2</accession>
<proteinExistence type="predicted"/>
<gene>
    <name evidence="2" type="ordered locus">Aaci_3100</name>
</gene>
<dbReference type="KEGG" id="aac:Aaci_3100"/>
<feature type="chain" id="PRO_5039310619" evidence="1">
    <location>
        <begin position="30"/>
        <end position="990"/>
    </location>
</feature>
<protein>
    <submittedName>
        <fullName evidence="2">Pyrrolo-quinoline quinone</fullName>
    </submittedName>
</protein>
<reference evidence="3" key="1">
    <citation type="submission" date="2009-09" db="EMBL/GenBank/DDBJ databases">
        <title>The complete plasmid2 of Alicyclobacillus acidocaldarius subsp. acidocaldarius DSM 446.</title>
        <authorList>
            <consortium name="US DOE Joint Genome Institute (JGI-PGF)"/>
            <person name="Lucas S."/>
            <person name="Copeland A."/>
            <person name="Lapidus A."/>
            <person name="Glavina del Rio T."/>
            <person name="Dalin E."/>
            <person name="Tice H."/>
            <person name="Bruce D."/>
            <person name="Goodwin L."/>
            <person name="Pitluck S."/>
            <person name="Kyrpides N."/>
            <person name="Mavromatis K."/>
            <person name="Ivanova N."/>
            <person name="Ovchinnikova G."/>
            <person name="Chertkov O."/>
            <person name="Sims D."/>
            <person name="Brettin T."/>
            <person name="Detter J.C."/>
            <person name="Han C."/>
            <person name="Larimer F."/>
            <person name="Land M."/>
            <person name="Hauser L."/>
            <person name="Markowitz V."/>
            <person name="Cheng J.-F."/>
            <person name="Hugenholtz P."/>
            <person name="Woyke T."/>
            <person name="Wu D."/>
            <person name="Pukall R."/>
            <person name="Klenk H.-P."/>
            <person name="Eisen J.A."/>
        </authorList>
    </citation>
    <scope>NUCLEOTIDE SEQUENCE [LARGE SCALE GENOMIC DNA]</scope>
    <source>
        <strain evidence="3">ATCC 27009 / DSM 446 / BCRC 14685 / JCM 5260 / KCTC 1825 / NBRC 15652 / NCIMB 11725 / NRRL B-14509 / 104-IA</strain>
        <plasmid evidence="3">pAACI02</plasmid>
    </source>
</reference>
<feature type="signal peptide" evidence="1">
    <location>
        <begin position="1"/>
        <end position="29"/>
    </location>
</feature>
<dbReference type="AlphaFoldDB" id="C8WYK2"/>
<geneLocation type="plasmid" evidence="2 3">
    <name>pAACI02</name>
</geneLocation>
<dbReference type="InterPro" id="IPR011047">
    <property type="entry name" value="Quinoprotein_ADH-like_sf"/>
</dbReference>
<evidence type="ECO:0000313" key="3">
    <source>
        <dbReference type="Proteomes" id="UP000001917"/>
    </source>
</evidence>
<evidence type="ECO:0000256" key="1">
    <source>
        <dbReference type="SAM" id="SignalP"/>
    </source>
</evidence>
<reference evidence="2 3" key="2">
    <citation type="journal article" date="2010" name="Stand. Genomic Sci.">
        <title>Complete genome sequence of Alicyclobacillus acidocaldarius type strain (104-IA).</title>
        <authorList>
            <person name="Mavromatis K."/>
            <person name="Sikorski J."/>
            <person name="Lapidus A."/>
            <person name="Glavina Del Rio T."/>
            <person name="Copeland A."/>
            <person name="Tice H."/>
            <person name="Cheng J.F."/>
            <person name="Lucas S."/>
            <person name="Chen F."/>
            <person name="Nolan M."/>
            <person name="Bruce D."/>
            <person name="Goodwin L."/>
            <person name="Pitluck S."/>
            <person name="Ivanova N."/>
            <person name="Ovchinnikova G."/>
            <person name="Pati A."/>
            <person name="Chen A."/>
            <person name="Palaniappan K."/>
            <person name="Land M."/>
            <person name="Hauser L."/>
            <person name="Chang Y.J."/>
            <person name="Jeffries C.D."/>
            <person name="Chain P."/>
            <person name="Meincke L."/>
            <person name="Sims D."/>
            <person name="Chertkov O."/>
            <person name="Han C."/>
            <person name="Brettin T."/>
            <person name="Detter J.C."/>
            <person name="Wahrenburg C."/>
            <person name="Rohde M."/>
            <person name="Pukall R."/>
            <person name="Goker M."/>
            <person name="Bristow J."/>
            <person name="Eisen J.A."/>
            <person name="Markowitz V."/>
            <person name="Hugenholtz P."/>
            <person name="Klenk H.P."/>
            <person name="Kyrpides N.C."/>
        </authorList>
    </citation>
    <scope>NUCLEOTIDE SEQUENCE [LARGE SCALE GENOMIC DNA]</scope>
    <source>
        <strain evidence="3">ATCC 27009 / DSM 446 / BCRC 14685 / JCM 5260 / KCTC 1825 / NBRC 15652 / NCIMB 11725 / NRRL B-14509 / 104-IA</strain>
        <plasmid evidence="2 3">pAACI02</plasmid>
    </source>
</reference>
<keyword evidence="1" id="KW-0732">Signal</keyword>
<dbReference type="SUPFAM" id="SSF50998">
    <property type="entry name" value="Quinoprotein alcohol dehydrogenase-like"/>
    <property type="match status" value="1"/>
</dbReference>
<dbReference type="RefSeq" id="WP_012812209.1">
    <property type="nucleotide sequence ID" value="NC_013207.1"/>
</dbReference>
<name>C8WYK2_ALIAD</name>
<keyword evidence="2" id="KW-0614">Plasmid</keyword>
<evidence type="ECO:0000313" key="2">
    <source>
        <dbReference type="EMBL" id="ACV60096.1"/>
    </source>
</evidence>
<keyword evidence="3" id="KW-1185">Reference proteome</keyword>
<dbReference type="Gene3D" id="2.130.10.10">
    <property type="entry name" value="YVTN repeat-like/Quinoprotein amine dehydrogenase"/>
    <property type="match status" value="1"/>
</dbReference>
<dbReference type="HOGENOM" id="CLU_301617_0_0_9"/>
<dbReference type="EMBL" id="CP001729">
    <property type="protein sequence ID" value="ACV60096.1"/>
    <property type="molecule type" value="Genomic_DNA"/>
</dbReference>
<organism evidence="2 3">
    <name type="scientific">Alicyclobacillus acidocaldarius subsp. acidocaldarius (strain ATCC 27009 / DSM 446 / BCRC 14685 / JCM 5260 / KCTC 1825 / NBRC 15652 / NCIMB 11725 / NRRL B-14509 / 104-IA)</name>
    <name type="common">Bacillus acidocaldarius</name>
    <dbReference type="NCBI Taxonomy" id="521098"/>
    <lineage>
        <taxon>Bacteria</taxon>
        <taxon>Bacillati</taxon>
        <taxon>Bacillota</taxon>
        <taxon>Bacilli</taxon>
        <taxon>Bacillales</taxon>
        <taxon>Alicyclobacillaceae</taxon>
        <taxon>Alicyclobacillus</taxon>
    </lineage>
</organism>
<dbReference type="InterPro" id="IPR015943">
    <property type="entry name" value="WD40/YVTN_repeat-like_dom_sf"/>
</dbReference>
<dbReference type="Proteomes" id="UP000001917">
    <property type="component" value="Plasmid pAACI02"/>
</dbReference>